<evidence type="ECO:0000313" key="2">
    <source>
        <dbReference type="Proteomes" id="UP001229313"/>
    </source>
</evidence>
<proteinExistence type="predicted"/>
<dbReference type="Proteomes" id="UP001229313">
    <property type="component" value="Chromosome"/>
</dbReference>
<accession>A0ABY9P8L9</accession>
<keyword evidence="2" id="KW-1185">Reference proteome</keyword>
<sequence length="144" mass="15937">MNLQEYPHAVDCAWIGSDRHDRPAVFVTAGEGPIPAAALRADFFPVVEVEARVLRMGERLNQGVRVLAKVPDPGSYIRLARRGLFVYDWSDVTRHVGHTDAYELMAAPLNPILCSQLPEDLRTVARAVNFPGLAFADSLQVKVE</sequence>
<reference evidence="1 2" key="1">
    <citation type="submission" date="2023-08" db="EMBL/GenBank/DDBJ databases">
        <title>The whole genome sequence of Lysobacter yananisis.</title>
        <authorList>
            <person name="Sun H."/>
        </authorList>
    </citation>
    <scope>NUCLEOTIDE SEQUENCE [LARGE SCALE GENOMIC DNA]</scope>
    <source>
        <strain evidence="1 2">SNNU513</strain>
    </source>
</reference>
<organism evidence="1 2">
    <name type="scientific">Lysobacter yananisis</name>
    <dbReference type="NCBI Taxonomy" id="1003114"/>
    <lineage>
        <taxon>Bacteria</taxon>
        <taxon>Pseudomonadati</taxon>
        <taxon>Pseudomonadota</taxon>
        <taxon>Gammaproteobacteria</taxon>
        <taxon>Lysobacterales</taxon>
        <taxon>Lysobacteraceae</taxon>
        <taxon>Lysobacter</taxon>
    </lineage>
</organism>
<dbReference type="RefSeq" id="WP_309152037.1">
    <property type="nucleotide sequence ID" value="NZ_CP133568.1"/>
</dbReference>
<dbReference type="EMBL" id="CP133568">
    <property type="protein sequence ID" value="WMT03241.1"/>
    <property type="molecule type" value="Genomic_DNA"/>
</dbReference>
<name>A0ABY9P8L9_9GAMM</name>
<protein>
    <submittedName>
        <fullName evidence="1">Uncharacterized protein</fullName>
    </submittedName>
</protein>
<evidence type="ECO:0000313" key="1">
    <source>
        <dbReference type="EMBL" id="WMT03241.1"/>
    </source>
</evidence>
<gene>
    <name evidence="1" type="ORF">RDV84_25355</name>
</gene>